<protein>
    <submittedName>
        <fullName evidence="2">Uncharacterized protein</fullName>
    </submittedName>
</protein>
<proteinExistence type="predicted"/>
<name>A0AAE0NVH2_SORBR</name>
<dbReference type="Proteomes" id="UP001281003">
    <property type="component" value="Unassembled WGS sequence"/>
</dbReference>
<reference evidence="2" key="1">
    <citation type="journal article" date="2023" name="Mol. Phylogenet. Evol.">
        <title>Genome-scale phylogeny and comparative genomics of the fungal order Sordariales.</title>
        <authorList>
            <person name="Hensen N."/>
            <person name="Bonometti L."/>
            <person name="Westerberg I."/>
            <person name="Brannstrom I.O."/>
            <person name="Guillou S."/>
            <person name="Cros-Aarteil S."/>
            <person name="Calhoun S."/>
            <person name="Haridas S."/>
            <person name="Kuo A."/>
            <person name="Mondo S."/>
            <person name="Pangilinan J."/>
            <person name="Riley R."/>
            <person name="LaButti K."/>
            <person name="Andreopoulos B."/>
            <person name="Lipzen A."/>
            <person name="Chen C."/>
            <person name="Yan M."/>
            <person name="Daum C."/>
            <person name="Ng V."/>
            <person name="Clum A."/>
            <person name="Steindorff A."/>
            <person name="Ohm R.A."/>
            <person name="Martin F."/>
            <person name="Silar P."/>
            <person name="Natvig D.O."/>
            <person name="Lalanne C."/>
            <person name="Gautier V."/>
            <person name="Ament-Velasquez S.L."/>
            <person name="Kruys A."/>
            <person name="Hutchinson M.I."/>
            <person name="Powell A.J."/>
            <person name="Barry K."/>
            <person name="Miller A.N."/>
            <person name="Grigoriev I.V."/>
            <person name="Debuchy R."/>
            <person name="Gladieux P."/>
            <person name="Hiltunen Thoren M."/>
            <person name="Johannesson H."/>
        </authorList>
    </citation>
    <scope>NUCLEOTIDE SEQUENCE</scope>
    <source>
        <strain evidence="2">FGSC 1904</strain>
    </source>
</reference>
<organism evidence="2 3">
    <name type="scientific">Sordaria brevicollis</name>
    <dbReference type="NCBI Taxonomy" id="83679"/>
    <lineage>
        <taxon>Eukaryota</taxon>
        <taxon>Fungi</taxon>
        <taxon>Dikarya</taxon>
        <taxon>Ascomycota</taxon>
        <taxon>Pezizomycotina</taxon>
        <taxon>Sordariomycetes</taxon>
        <taxon>Sordariomycetidae</taxon>
        <taxon>Sordariales</taxon>
        <taxon>Sordariaceae</taxon>
        <taxon>Sordaria</taxon>
    </lineage>
</organism>
<evidence type="ECO:0000256" key="1">
    <source>
        <dbReference type="SAM" id="MobiDB-lite"/>
    </source>
</evidence>
<evidence type="ECO:0000313" key="2">
    <source>
        <dbReference type="EMBL" id="KAK3388319.1"/>
    </source>
</evidence>
<gene>
    <name evidence="2" type="ORF">B0T20DRAFT_491206</name>
</gene>
<dbReference type="AlphaFoldDB" id="A0AAE0NVH2"/>
<keyword evidence="3" id="KW-1185">Reference proteome</keyword>
<reference evidence="2" key="2">
    <citation type="submission" date="2023-07" db="EMBL/GenBank/DDBJ databases">
        <authorList>
            <consortium name="Lawrence Berkeley National Laboratory"/>
            <person name="Haridas S."/>
            <person name="Hensen N."/>
            <person name="Bonometti L."/>
            <person name="Westerberg I."/>
            <person name="Brannstrom I.O."/>
            <person name="Guillou S."/>
            <person name="Cros-Aarteil S."/>
            <person name="Calhoun S."/>
            <person name="Kuo A."/>
            <person name="Mondo S."/>
            <person name="Pangilinan J."/>
            <person name="Riley R."/>
            <person name="LaButti K."/>
            <person name="Andreopoulos B."/>
            <person name="Lipzen A."/>
            <person name="Chen C."/>
            <person name="Yanf M."/>
            <person name="Daum C."/>
            <person name="Ng V."/>
            <person name="Clum A."/>
            <person name="Steindorff A."/>
            <person name="Ohm R."/>
            <person name="Martin F."/>
            <person name="Silar P."/>
            <person name="Natvig D."/>
            <person name="Lalanne C."/>
            <person name="Gautier V."/>
            <person name="Ament-velasquez S.L."/>
            <person name="Kruys A."/>
            <person name="Hutchinson M.I."/>
            <person name="Powell A.J."/>
            <person name="Barry K."/>
            <person name="Miller A.N."/>
            <person name="Grigoriev I.V."/>
            <person name="Debuchy R."/>
            <person name="Gladieux P."/>
            <person name="Thoren M.H."/>
            <person name="Johannesson H."/>
        </authorList>
    </citation>
    <scope>NUCLEOTIDE SEQUENCE</scope>
    <source>
        <strain evidence="2">FGSC 1904</strain>
    </source>
</reference>
<accession>A0AAE0NVH2</accession>
<feature type="region of interest" description="Disordered" evidence="1">
    <location>
        <begin position="245"/>
        <end position="284"/>
    </location>
</feature>
<comment type="caution">
    <text evidence="2">The sequence shown here is derived from an EMBL/GenBank/DDBJ whole genome shotgun (WGS) entry which is preliminary data.</text>
</comment>
<evidence type="ECO:0000313" key="3">
    <source>
        <dbReference type="Proteomes" id="UP001281003"/>
    </source>
</evidence>
<sequence length="359" mass="40502">MAPATSDMKCHWRWAMEDLADNYTQAVERNAHSGAEWHEYMEARITDLNIATIPARNRLPPRHEPMPLWRAPKRKHPEPEKDMDANTANNTIIVQPPSTKAANKTSATPDPQLRVETTGSLNLQVESLKDVLVTSPGNVTLGPVREPEFLDTEPEDRVRLHITVPPDSNALVKTNAAAKIMLRFNGTSKVFVKKDANFANVHLHGDTTFSFGGDADKTLLVAQANAFYHFATDASLVIEVVTGSEDQENEEVTSMHPDETREEEEVVAPPNKKQKMSPPEDIASPVMTPEERYARKEREILFLRHKLQKGLLQRDQKPDPEYMKIMSEFMTKLEGFQDLEASIINITKIHKVMKAILKL</sequence>
<feature type="region of interest" description="Disordered" evidence="1">
    <location>
        <begin position="57"/>
        <end position="84"/>
    </location>
</feature>
<dbReference type="EMBL" id="JAUTDP010000016">
    <property type="protein sequence ID" value="KAK3388319.1"/>
    <property type="molecule type" value="Genomic_DNA"/>
</dbReference>